<evidence type="ECO:0000256" key="10">
    <source>
        <dbReference type="ARBA" id="ARBA00048639"/>
    </source>
</evidence>
<protein>
    <recommendedName>
        <fullName evidence="11">Dihydroorotate dehydrogenase (quinone)</fullName>
        <ecNumber evidence="11">1.3.5.2</ecNumber>
    </recommendedName>
    <alternativeName>
        <fullName evidence="11">DHOdehase</fullName>
        <shortName evidence="11">DHOD</shortName>
        <shortName evidence="11">DHODase</shortName>
    </alternativeName>
    <alternativeName>
        <fullName evidence="11">Dihydroorotate oxidase</fullName>
    </alternativeName>
</protein>
<keyword evidence="11" id="KW-1003">Cell membrane</keyword>
<dbReference type="NCBIfam" id="NF003645">
    <property type="entry name" value="PRK05286.1-2"/>
    <property type="match status" value="1"/>
</dbReference>
<feature type="binding site" evidence="11">
    <location>
        <position position="283"/>
    </location>
    <ligand>
        <name>FMN</name>
        <dbReference type="ChEBI" id="CHEBI:58210"/>
    </ligand>
</feature>
<feature type="binding site" evidence="11">
    <location>
        <position position="165"/>
    </location>
    <ligand>
        <name>FMN</name>
        <dbReference type="ChEBI" id="CHEBI:58210"/>
    </ligand>
</feature>
<feature type="active site" description="Nucleophile" evidence="11">
    <location>
        <position position="168"/>
    </location>
</feature>
<comment type="catalytic activity">
    <reaction evidence="10 11">
        <text>(S)-dihydroorotate + a quinone = orotate + a quinol</text>
        <dbReference type="Rhea" id="RHEA:30187"/>
        <dbReference type="ChEBI" id="CHEBI:24646"/>
        <dbReference type="ChEBI" id="CHEBI:30839"/>
        <dbReference type="ChEBI" id="CHEBI:30864"/>
        <dbReference type="ChEBI" id="CHEBI:132124"/>
        <dbReference type="EC" id="1.3.5.2"/>
    </reaction>
</comment>
<evidence type="ECO:0000256" key="9">
    <source>
        <dbReference type="ARBA" id="ARBA00023136"/>
    </source>
</evidence>
<evidence type="ECO:0000313" key="14">
    <source>
        <dbReference type="Proteomes" id="UP000734218"/>
    </source>
</evidence>
<gene>
    <name evidence="11" type="primary">pyrD</name>
    <name evidence="13" type="ORF">GGR88_002566</name>
</gene>
<feature type="domain" description="Dihydroorotate dehydrogenase catalytic" evidence="12">
    <location>
        <begin position="39"/>
        <end position="326"/>
    </location>
</feature>
<evidence type="ECO:0000259" key="12">
    <source>
        <dbReference type="Pfam" id="PF01180"/>
    </source>
</evidence>
<keyword evidence="6 11" id="KW-0288">FMN</keyword>
<feature type="binding site" evidence="11">
    <location>
        <position position="254"/>
    </location>
    <ligand>
        <name>FMN</name>
        <dbReference type="ChEBI" id="CHEBI:58210"/>
    </ligand>
</feature>
<dbReference type="EC" id="1.3.5.2" evidence="11"/>
<evidence type="ECO:0000256" key="11">
    <source>
        <dbReference type="HAMAP-Rule" id="MF_00225"/>
    </source>
</evidence>
<dbReference type="EMBL" id="JAATJE010000002">
    <property type="protein sequence ID" value="NJC35052.1"/>
    <property type="molecule type" value="Genomic_DNA"/>
</dbReference>
<feature type="binding site" evidence="11">
    <location>
        <begin position="105"/>
        <end position="109"/>
    </location>
    <ligand>
        <name>substrate</name>
    </ligand>
</feature>
<evidence type="ECO:0000256" key="1">
    <source>
        <dbReference type="ARBA" id="ARBA00003125"/>
    </source>
</evidence>
<feature type="binding site" evidence="11">
    <location>
        <begin position="56"/>
        <end position="60"/>
    </location>
    <ligand>
        <name>FMN</name>
        <dbReference type="ChEBI" id="CHEBI:58210"/>
    </ligand>
</feature>
<comment type="similarity">
    <text evidence="4 11">Belongs to the dihydroorotate dehydrogenase family. Type 2 subfamily.</text>
</comment>
<dbReference type="HAMAP" id="MF_00225">
    <property type="entry name" value="DHO_dh_type2"/>
    <property type="match status" value="1"/>
</dbReference>
<dbReference type="InterPro" id="IPR013785">
    <property type="entry name" value="Aldolase_TIM"/>
</dbReference>
<evidence type="ECO:0000256" key="7">
    <source>
        <dbReference type="ARBA" id="ARBA00022975"/>
    </source>
</evidence>
<dbReference type="PIRSF" id="PIRSF000164">
    <property type="entry name" value="DHO_oxidase"/>
    <property type="match status" value="1"/>
</dbReference>
<comment type="caution">
    <text evidence="13">The sequence shown here is derived from an EMBL/GenBank/DDBJ whole genome shotgun (WGS) entry which is preliminary data.</text>
</comment>
<dbReference type="InterPro" id="IPR001295">
    <property type="entry name" value="Dihydroorotate_DH_CS"/>
</dbReference>
<keyword evidence="7 11" id="KW-0665">Pyrimidine biosynthesis</keyword>
<comment type="pathway">
    <text evidence="3 11">Pyrimidine metabolism; UMP biosynthesis via de novo pathway; orotate from (S)-dihydroorotate (quinone route): step 1/1.</text>
</comment>
<accession>A0ABX0XNT6</accession>
<proteinExistence type="inferred from homology"/>
<feature type="binding site" evidence="11">
    <location>
        <position position="60"/>
    </location>
    <ligand>
        <name>substrate</name>
    </ligand>
</feature>
<dbReference type="NCBIfam" id="NF003652">
    <property type="entry name" value="PRK05286.2-5"/>
    <property type="match status" value="1"/>
</dbReference>
<comment type="function">
    <text evidence="1 11">Catalyzes the conversion of dihydroorotate to orotate with quinone as electron acceptor.</text>
</comment>
<dbReference type="Gene3D" id="3.20.20.70">
    <property type="entry name" value="Aldolase class I"/>
    <property type="match status" value="1"/>
</dbReference>
<evidence type="ECO:0000256" key="2">
    <source>
        <dbReference type="ARBA" id="ARBA00004370"/>
    </source>
</evidence>
<name>A0ABX0XNT6_9SPHN</name>
<dbReference type="NCBIfam" id="TIGR01036">
    <property type="entry name" value="pyrD_sub2"/>
    <property type="match status" value="1"/>
</dbReference>
<keyword evidence="5 11" id="KW-0285">Flavoprotein</keyword>
<dbReference type="Pfam" id="PF01180">
    <property type="entry name" value="DHO_dh"/>
    <property type="match status" value="1"/>
</dbReference>
<dbReference type="InterPro" id="IPR005720">
    <property type="entry name" value="Dihydroorotate_DH_cat"/>
</dbReference>
<feature type="binding site" evidence="11">
    <location>
        <begin position="304"/>
        <end position="305"/>
    </location>
    <ligand>
        <name>FMN</name>
        <dbReference type="ChEBI" id="CHEBI:58210"/>
    </ligand>
</feature>
<evidence type="ECO:0000256" key="8">
    <source>
        <dbReference type="ARBA" id="ARBA00023002"/>
    </source>
</evidence>
<feature type="binding site" evidence="11">
    <location>
        <begin position="233"/>
        <end position="234"/>
    </location>
    <ligand>
        <name>substrate</name>
    </ligand>
</feature>
<dbReference type="CDD" id="cd04738">
    <property type="entry name" value="DHOD_2_like"/>
    <property type="match status" value="1"/>
</dbReference>
<keyword evidence="14" id="KW-1185">Reference proteome</keyword>
<dbReference type="Proteomes" id="UP000734218">
    <property type="component" value="Unassembled WGS sequence"/>
</dbReference>
<dbReference type="PANTHER" id="PTHR48109:SF4">
    <property type="entry name" value="DIHYDROOROTATE DEHYDROGENASE (QUINONE), MITOCHONDRIAL"/>
    <property type="match status" value="1"/>
</dbReference>
<feature type="binding site" evidence="11">
    <location>
        <position position="170"/>
    </location>
    <ligand>
        <name>substrate</name>
    </ligand>
</feature>
<dbReference type="InterPro" id="IPR012135">
    <property type="entry name" value="Dihydroorotate_DH_1_2"/>
</dbReference>
<evidence type="ECO:0000256" key="4">
    <source>
        <dbReference type="ARBA" id="ARBA00005359"/>
    </source>
</evidence>
<dbReference type="RefSeq" id="WP_167955575.1">
    <property type="nucleotide sequence ID" value="NZ_JAATJE010000002.1"/>
</dbReference>
<dbReference type="GO" id="GO:0106430">
    <property type="term" value="F:dihydroorotate dehydrogenase (quinone) activity"/>
    <property type="evidence" value="ECO:0007669"/>
    <property type="project" value="UniProtKB-EC"/>
</dbReference>
<comment type="cofactor">
    <cofactor evidence="11">
        <name>FMN</name>
        <dbReference type="ChEBI" id="CHEBI:58210"/>
    </cofactor>
    <text evidence="11">Binds 1 FMN per subunit.</text>
</comment>
<dbReference type="PANTHER" id="PTHR48109">
    <property type="entry name" value="DIHYDROOROTATE DEHYDROGENASE (QUINONE), MITOCHONDRIAL-RELATED"/>
    <property type="match status" value="1"/>
</dbReference>
<keyword evidence="8 11" id="KW-0560">Oxidoreductase</keyword>
<dbReference type="PROSITE" id="PS00912">
    <property type="entry name" value="DHODEHASE_2"/>
    <property type="match status" value="1"/>
</dbReference>
<comment type="subunit">
    <text evidence="11">Monomer.</text>
</comment>
<organism evidence="13 14">
    <name type="scientific">Sphingomonas jejuensis</name>
    <dbReference type="NCBI Taxonomy" id="904715"/>
    <lineage>
        <taxon>Bacteria</taxon>
        <taxon>Pseudomonadati</taxon>
        <taxon>Pseudomonadota</taxon>
        <taxon>Alphaproteobacteria</taxon>
        <taxon>Sphingomonadales</taxon>
        <taxon>Sphingomonadaceae</taxon>
        <taxon>Sphingomonas</taxon>
    </lineage>
</organism>
<dbReference type="PROSITE" id="PS00911">
    <property type="entry name" value="DHODEHASE_1"/>
    <property type="match status" value="1"/>
</dbReference>
<comment type="subcellular location">
    <subcellularLocation>
        <location evidence="11">Cell membrane</location>
        <topology evidence="11">Peripheral membrane protein</topology>
    </subcellularLocation>
    <subcellularLocation>
        <location evidence="2">Membrane</location>
    </subcellularLocation>
</comment>
<evidence type="ECO:0000313" key="13">
    <source>
        <dbReference type="EMBL" id="NJC35052.1"/>
    </source>
</evidence>
<feature type="binding site" evidence="11">
    <location>
        <position position="80"/>
    </location>
    <ligand>
        <name>FMN</name>
        <dbReference type="ChEBI" id="CHEBI:58210"/>
    </ligand>
</feature>
<dbReference type="InterPro" id="IPR005719">
    <property type="entry name" value="Dihydroorotate_DH_2"/>
</dbReference>
<evidence type="ECO:0000256" key="5">
    <source>
        <dbReference type="ARBA" id="ARBA00022630"/>
    </source>
</evidence>
<feature type="binding site" evidence="11">
    <location>
        <position position="232"/>
    </location>
    <ligand>
        <name>FMN</name>
        <dbReference type="ChEBI" id="CHEBI:58210"/>
    </ligand>
</feature>
<feature type="binding site" evidence="11">
    <location>
        <position position="134"/>
    </location>
    <ligand>
        <name>FMN</name>
        <dbReference type="ChEBI" id="CHEBI:58210"/>
    </ligand>
</feature>
<feature type="binding site" evidence="11">
    <location>
        <position position="165"/>
    </location>
    <ligand>
        <name>substrate</name>
    </ligand>
</feature>
<evidence type="ECO:0000256" key="3">
    <source>
        <dbReference type="ARBA" id="ARBA00005161"/>
    </source>
</evidence>
<dbReference type="InterPro" id="IPR050074">
    <property type="entry name" value="DHO_dehydrogenase"/>
</dbReference>
<feature type="binding site" evidence="11">
    <location>
        <position position="204"/>
    </location>
    <ligand>
        <name>FMN</name>
        <dbReference type="ChEBI" id="CHEBI:58210"/>
    </ligand>
</feature>
<reference evidence="13 14" key="1">
    <citation type="submission" date="2020-03" db="EMBL/GenBank/DDBJ databases">
        <title>Genomic Encyclopedia of Type Strains, Phase IV (KMG-IV): sequencing the most valuable type-strain genomes for metagenomic binning, comparative biology and taxonomic classification.</title>
        <authorList>
            <person name="Goeker M."/>
        </authorList>
    </citation>
    <scope>NUCLEOTIDE SEQUENCE [LARGE SCALE GENOMIC DNA]</scope>
    <source>
        <strain evidence="13 14">DSM 27651</strain>
    </source>
</reference>
<sequence length="352" mass="36225">MYRTLQPLLFSLDPERAHQLAIRGLRLAPAQPKPADPRLGSTVAGLAFPNPVGLAAGFDKDALVPDALLARGFGFVEVGTLTPLPQAGNPRPRLFRLVEDGAVINRMGFNNGGQAAAHVRLSRRRRGTDIVGVNIGANKDSADRIGDYAAGIARMADVADYLTVNISSPNTPGLRALQDPAALAELLSAVAGARRAGGPPVFLKVAPDLDPSDVEVIVEAAITGGMDALIVANTTVSRPPLRSAQAGETGGLSGRPLAPLALAMLRRFAAAAAGRIPLISAGGIATADDAWDRLAAGASLVQLYSALVYEGPGLARRIAAGLAARMEREGVARIADLVGAGATSTRPSRLGS</sequence>
<keyword evidence="9 11" id="KW-0472">Membrane</keyword>
<dbReference type="SUPFAM" id="SSF51395">
    <property type="entry name" value="FMN-linked oxidoreductases"/>
    <property type="match status" value="1"/>
</dbReference>
<evidence type="ECO:0000256" key="6">
    <source>
        <dbReference type="ARBA" id="ARBA00022643"/>
    </source>
</evidence>